<dbReference type="RefSeq" id="WP_090288785.1">
    <property type="nucleotide sequence ID" value="NZ_FNCK01000001.1"/>
</dbReference>
<name>A0A1G7P042_9LACT</name>
<accession>A0A1G7P042</accession>
<gene>
    <name evidence="1" type="ORF">SAMN05421791_10176</name>
</gene>
<dbReference type="AlphaFoldDB" id="A0A1G7P042"/>
<sequence>MVKFSIEFEDNEELLEAFQKVPNKAEKVTNNFLESKGAPEAMRAIIGLMPVSRVSKRHAKDSSSLKQKMENLGFEIMPKKKFNYLVFPNDGVGSKNLKEQIFFQLGLKQVEGSITIQLTDVLLKAAEL</sequence>
<keyword evidence="2" id="KW-1185">Reference proteome</keyword>
<dbReference type="STRING" id="120956.SAMN05421791_10176"/>
<evidence type="ECO:0000313" key="1">
    <source>
        <dbReference type="EMBL" id="SDF79672.1"/>
    </source>
</evidence>
<evidence type="ECO:0000313" key="2">
    <source>
        <dbReference type="Proteomes" id="UP000199708"/>
    </source>
</evidence>
<proteinExistence type="predicted"/>
<reference evidence="1 2" key="1">
    <citation type="submission" date="2016-10" db="EMBL/GenBank/DDBJ databases">
        <authorList>
            <person name="de Groot N.N."/>
        </authorList>
    </citation>
    <scope>NUCLEOTIDE SEQUENCE [LARGE SCALE GENOMIC DNA]</scope>
    <source>
        <strain evidence="1 2">ATCC BAA-466</strain>
    </source>
</reference>
<protein>
    <submittedName>
        <fullName evidence="1">Uncharacterized protein</fullName>
    </submittedName>
</protein>
<organism evidence="1 2">
    <name type="scientific">Facklamia miroungae</name>
    <dbReference type="NCBI Taxonomy" id="120956"/>
    <lineage>
        <taxon>Bacteria</taxon>
        <taxon>Bacillati</taxon>
        <taxon>Bacillota</taxon>
        <taxon>Bacilli</taxon>
        <taxon>Lactobacillales</taxon>
        <taxon>Aerococcaceae</taxon>
        <taxon>Facklamia</taxon>
    </lineage>
</organism>
<dbReference type="EMBL" id="FNCK01000001">
    <property type="protein sequence ID" value="SDF79672.1"/>
    <property type="molecule type" value="Genomic_DNA"/>
</dbReference>
<dbReference type="OrthoDB" id="2889120at2"/>
<dbReference type="Proteomes" id="UP000199708">
    <property type="component" value="Unassembled WGS sequence"/>
</dbReference>